<dbReference type="InterPro" id="IPR023631">
    <property type="entry name" value="Amidase_dom"/>
</dbReference>
<evidence type="ECO:0000313" key="3">
    <source>
        <dbReference type="Proteomes" id="UP000631521"/>
    </source>
</evidence>
<dbReference type="NCBIfam" id="NF005450">
    <property type="entry name" value="PRK07042.1"/>
    <property type="match status" value="1"/>
</dbReference>
<gene>
    <name evidence="2" type="ORF">HU739_016515</name>
</gene>
<keyword evidence="3" id="KW-1185">Reference proteome</keyword>
<dbReference type="Gene3D" id="3.90.1300.10">
    <property type="entry name" value="Amidase signature (AS) domain"/>
    <property type="match status" value="1"/>
</dbReference>
<evidence type="ECO:0000259" key="1">
    <source>
        <dbReference type="Pfam" id="PF01425"/>
    </source>
</evidence>
<dbReference type="AlphaFoldDB" id="A0A9E6TF39"/>
<dbReference type="RefSeq" id="WP_186548622.1">
    <property type="nucleotide sequence ID" value="NZ_CP077091.1"/>
</dbReference>
<dbReference type="Pfam" id="PF01425">
    <property type="entry name" value="Amidase"/>
    <property type="match status" value="1"/>
</dbReference>
<reference evidence="2 3" key="2">
    <citation type="journal article" date="2021" name="Microorganisms">
        <title>The Ever-Expanding Pseudomonas Genus: Description of 43 New Species and Partition of the Pseudomonas putida Group.</title>
        <authorList>
            <person name="Girard L."/>
            <person name="Lood C."/>
            <person name="Hofte M."/>
            <person name="Vandamme P."/>
            <person name="Rokni-Zadeh H."/>
            <person name="van Noort V."/>
            <person name="Lavigne R."/>
            <person name="De Mot R."/>
        </authorList>
    </citation>
    <scope>NUCLEOTIDE SEQUENCE [LARGE SCALE GENOMIC DNA]</scope>
    <source>
        <strain evidence="2 3">SWRI65</strain>
    </source>
</reference>
<dbReference type="Proteomes" id="UP000631521">
    <property type="component" value="Chromosome"/>
</dbReference>
<dbReference type="SUPFAM" id="SSF75304">
    <property type="entry name" value="Amidase signature (AS) enzymes"/>
    <property type="match status" value="1"/>
</dbReference>
<dbReference type="InterPro" id="IPR036928">
    <property type="entry name" value="AS_sf"/>
</dbReference>
<dbReference type="EC" id="3.5.1.4" evidence="2"/>
<dbReference type="KEGG" id="phv:HU739_016515"/>
<accession>A0A9E6TF39</accession>
<name>A0A9E6TF39_9PSED</name>
<dbReference type="PANTHER" id="PTHR11895">
    <property type="entry name" value="TRANSAMIDASE"/>
    <property type="match status" value="1"/>
</dbReference>
<dbReference type="InterPro" id="IPR000120">
    <property type="entry name" value="Amidase"/>
</dbReference>
<organism evidence="2 3">
    <name type="scientific">Pseudomonas hamedanensis</name>
    <dbReference type="NCBI Taxonomy" id="2745504"/>
    <lineage>
        <taxon>Bacteria</taxon>
        <taxon>Pseudomonadati</taxon>
        <taxon>Pseudomonadota</taxon>
        <taxon>Gammaproteobacteria</taxon>
        <taxon>Pseudomonadales</taxon>
        <taxon>Pseudomonadaceae</taxon>
        <taxon>Pseudomonas</taxon>
    </lineage>
</organism>
<dbReference type="EMBL" id="CP077091">
    <property type="protein sequence ID" value="QXI15517.1"/>
    <property type="molecule type" value="Genomic_DNA"/>
</dbReference>
<evidence type="ECO:0000313" key="2">
    <source>
        <dbReference type="EMBL" id="QXI15517.1"/>
    </source>
</evidence>
<feature type="domain" description="Amidase" evidence="1">
    <location>
        <begin position="30"/>
        <end position="442"/>
    </location>
</feature>
<sequence length="464" mass="50322">MMALHDLSATQLLDLYARRQLSPLEYFDHLLAHIERWEPSIAALCAFDPQRIREQARASSERWSRGAPRGGLDGVPVTLKELIATQGDCVTQGTAAISAVPASEDAPPAARLRESGAIILGKTTVPDFGMLSSGLSSLHGITRNPWNPACNPGGSSAGAAAAAAAGYGPLHVGTDIGGSVRLPAGWCGLVGFKPTLGRIPIDPYYTGRCAGPMTRTVDDCALMMGYLTRPDRRDATSLAAQTLDWQLQVPALLGVKVGLMLDPGCGFQPDSEVCDAVRQAARLFEAHGAQVVLIGPVMDRRLLDGLDDFWRARQLAQLQALSPEQRSKVLPYIEAWAAPAATMSAVQAVDGFNQTFEMRRRCARVFDDLDLVLSPTNQVSSFPAEWPSPGNDPRQPFEHIVFTVPWNMGEQPALSINCGFTTQGMPIGLQMIAPRFADQWLLRCAKAYESWRGPIERWPSVPLR</sequence>
<proteinExistence type="predicted"/>
<keyword evidence="2" id="KW-0378">Hydrolase</keyword>
<dbReference type="PANTHER" id="PTHR11895:SF173">
    <property type="entry name" value="GLUTAMYL-TRNA AMIDOTRANSFERASE SUBUNIT A"/>
    <property type="match status" value="1"/>
</dbReference>
<protein>
    <submittedName>
        <fullName evidence="2">Amidase</fullName>
        <ecNumber evidence="2">3.5.1.4</ecNumber>
    </submittedName>
</protein>
<dbReference type="GO" id="GO:0004040">
    <property type="term" value="F:amidase activity"/>
    <property type="evidence" value="ECO:0007669"/>
    <property type="project" value="UniProtKB-EC"/>
</dbReference>
<reference evidence="2 3" key="1">
    <citation type="journal article" date="2020" name="Microorganisms">
        <title>Reliable Identification of Environmental Pseudomonas Isolates Using the rpoD Gene.</title>
        <authorList>
            <consortium name="The Broad Institute Genome Sequencing Platform"/>
            <person name="Girard L."/>
            <person name="Lood C."/>
            <person name="Rokni-Zadeh H."/>
            <person name="van Noort V."/>
            <person name="Lavigne R."/>
            <person name="De Mot R."/>
        </authorList>
    </citation>
    <scope>NUCLEOTIDE SEQUENCE [LARGE SCALE GENOMIC DNA]</scope>
    <source>
        <strain evidence="2 3">SWRI65</strain>
    </source>
</reference>